<reference evidence="1" key="1">
    <citation type="journal article" date="2019" name="Environ. Microbiol.">
        <title>Fungal ecological strategies reflected in gene transcription - a case study of two litter decomposers.</title>
        <authorList>
            <person name="Barbi F."/>
            <person name="Kohler A."/>
            <person name="Barry K."/>
            <person name="Baskaran P."/>
            <person name="Daum C."/>
            <person name="Fauchery L."/>
            <person name="Ihrmark K."/>
            <person name="Kuo A."/>
            <person name="LaButti K."/>
            <person name="Lipzen A."/>
            <person name="Morin E."/>
            <person name="Grigoriev I.V."/>
            <person name="Henrissat B."/>
            <person name="Lindahl B."/>
            <person name="Martin F."/>
        </authorList>
    </citation>
    <scope>NUCLEOTIDE SEQUENCE</scope>
    <source>
        <strain evidence="1">JB14</strain>
    </source>
</reference>
<dbReference type="EMBL" id="ML770758">
    <property type="protein sequence ID" value="KAE9383022.1"/>
    <property type="molecule type" value="Genomic_DNA"/>
</dbReference>
<protein>
    <submittedName>
        <fullName evidence="1">Uncharacterized protein</fullName>
    </submittedName>
</protein>
<dbReference type="Proteomes" id="UP000799118">
    <property type="component" value="Unassembled WGS sequence"/>
</dbReference>
<evidence type="ECO:0000313" key="2">
    <source>
        <dbReference type="Proteomes" id="UP000799118"/>
    </source>
</evidence>
<accession>A0A6A4GBV6</accession>
<sequence>MSTEIFPRRLPLDKPPPRDRSIVKERRTLYGLAWVCSRYQLSKNLVGVSTVHGEHRDAISEQWKGPFSFELAPTAVLAMDGNYYLVALWNRPHPGHTLEAIIEAARTVFGVDEKAIPEWHRFPLAWVIRDKQEREKRALDESVEDLAIANEPPLSAPGTRAH</sequence>
<organism evidence="1 2">
    <name type="scientific">Gymnopus androsaceus JB14</name>
    <dbReference type="NCBI Taxonomy" id="1447944"/>
    <lineage>
        <taxon>Eukaryota</taxon>
        <taxon>Fungi</taxon>
        <taxon>Dikarya</taxon>
        <taxon>Basidiomycota</taxon>
        <taxon>Agaricomycotina</taxon>
        <taxon>Agaricomycetes</taxon>
        <taxon>Agaricomycetidae</taxon>
        <taxon>Agaricales</taxon>
        <taxon>Marasmiineae</taxon>
        <taxon>Omphalotaceae</taxon>
        <taxon>Gymnopus</taxon>
    </lineage>
</organism>
<name>A0A6A4GBV6_9AGAR</name>
<gene>
    <name evidence="1" type="ORF">BT96DRAFT_122029</name>
</gene>
<evidence type="ECO:0000313" key="1">
    <source>
        <dbReference type="EMBL" id="KAE9383022.1"/>
    </source>
</evidence>
<keyword evidence="2" id="KW-1185">Reference proteome</keyword>
<dbReference type="AlphaFoldDB" id="A0A6A4GBV6"/>
<dbReference type="OrthoDB" id="2989856at2759"/>
<proteinExistence type="predicted"/>